<evidence type="ECO:0008006" key="3">
    <source>
        <dbReference type="Google" id="ProtNLM"/>
    </source>
</evidence>
<keyword evidence="1" id="KW-1133">Transmembrane helix</keyword>
<reference evidence="2" key="1">
    <citation type="submission" date="2007-06" db="EMBL/GenBank/DDBJ databases">
        <title>Full length cDNA sequences from Sitka Spruce (Picea sitchensis).</title>
        <authorList>
            <person name="Ralph S.G."/>
            <person name="Chun H.E."/>
            <person name="Liao N."/>
            <person name="Ali J."/>
            <person name="Reid K."/>
            <person name="Kolosova N."/>
            <person name="Cooper N."/>
            <person name="Cullis C."/>
            <person name="Jancsik S."/>
            <person name="Moore R."/>
            <person name="Mayo M."/>
            <person name="Wagner S."/>
            <person name="Holt R.A."/>
            <person name="Jones S.J.M."/>
            <person name="Marra M.A."/>
            <person name="Ritland C.E."/>
            <person name="Ritland K."/>
            <person name="Bohlmann J."/>
        </authorList>
    </citation>
    <scope>NUCLEOTIDE SEQUENCE</scope>
    <source>
        <tissue evidence="2">Green portion of the leader tissue</tissue>
    </source>
</reference>
<proteinExistence type="evidence at transcript level"/>
<dbReference type="Pfam" id="PF00106">
    <property type="entry name" value="adh_short"/>
    <property type="match status" value="1"/>
</dbReference>
<keyword evidence="1" id="KW-0472">Membrane</keyword>
<protein>
    <recommendedName>
        <fullName evidence="3">Ketoreductase (KR) domain-containing protein</fullName>
    </recommendedName>
</protein>
<dbReference type="GO" id="GO:0047560">
    <property type="term" value="F:3-dehydrosphinganine reductase activity"/>
    <property type="evidence" value="ECO:0007669"/>
    <property type="project" value="TreeGrafter"/>
</dbReference>
<dbReference type="InterPro" id="IPR036291">
    <property type="entry name" value="NAD(P)-bd_dom_sf"/>
</dbReference>
<dbReference type="PANTHER" id="PTHR43550:SF12">
    <property type="entry name" value="3-DEHYDROSPHINGANINE REDUCTASE"/>
    <property type="match status" value="1"/>
</dbReference>
<name>B8LMB5_PICSI</name>
<feature type="transmembrane region" description="Helical" evidence="1">
    <location>
        <begin position="93"/>
        <end position="111"/>
    </location>
</feature>
<keyword evidence="1" id="KW-0812">Transmembrane</keyword>
<dbReference type="EMBL" id="EF676927">
    <property type="protein sequence ID" value="ABR16795.1"/>
    <property type="molecule type" value="mRNA"/>
</dbReference>
<dbReference type="GO" id="GO:0006666">
    <property type="term" value="P:3-keto-sphinganine metabolic process"/>
    <property type="evidence" value="ECO:0007669"/>
    <property type="project" value="TreeGrafter"/>
</dbReference>
<organism evidence="2">
    <name type="scientific">Picea sitchensis</name>
    <name type="common">Sitka spruce</name>
    <name type="synonym">Pinus sitchensis</name>
    <dbReference type="NCBI Taxonomy" id="3332"/>
    <lineage>
        <taxon>Eukaryota</taxon>
        <taxon>Viridiplantae</taxon>
        <taxon>Streptophyta</taxon>
        <taxon>Embryophyta</taxon>
        <taxon>Tracheophyta</taxon>
        <taxon>Spermatophyta</taxon>
        <taxon>Pinopsida</taxon>
        <taxon>Pinidae</taxon>
        <taxon>Conifers I</taxon>
        <taxon>Pinales</taxon>
        <taxon>Pinaceae</taxon>
        <taxon>Picea</taxon>
    </lineage>
</organism>
<feature type="transmembrane region" description="Helical" evidence="1">
    <location>
        <begin position="6"/>
        <end position="23"/>
    </location>
</feature>
<dbReference type="SUPFAM" id="SSF51735">
    <property type="entry name" value="NAD(P)-binding Rossmann-fold domains"/>
    <property type="match status" value="1"/>
</dbReference>
<dbReference type="GO" id="GO:0030148">
    <property type="term" value="P:sphingolipid biosynthetic process"/>
    <property type="evidence" value="ECO:0007669"/>
    <property type="project" value="TreeGrafter"/>
</dbReference>
<dbReference type="AlphaFoldDB" id="B8LMB5"/>
<accession>B8LMB5</accession>
<dbReference type="Gene3D" id="3.40.50.720">
    <property type="entry name" value="NAD(P)-binding Rossmann-like Domain"/>
    <property type="match status" value="1"/>
</dbReference>
<dbReference type="PANTHER" id="PTHR43550">
    <property type="entry name" value="3-KETODIHYDROSPHINGOSINE REDUCTASE"/>
    <property type="match status" value="1"/>
</dbReference>
<dbReference type="PRINTS" id="PR00081">
    <property type="entry name" value="GDHRDH"/>
</dbReference>
<dbReference type="InterPro" id="IPR002347">
    <property type="entry name" value="SDR_fam"/>
</dbReference>
<sequence length="112" mass="11931">MEVAATILTILLLLIFLGVTLLWKPSPCLKTLGGKHVLITGGSSGIGLAIAKEALSQGAFVTLIARSSAKLEKAIDKLVDNKTISADRISTKVYVYVFLIVSFIIGVRYLLG</sequence>
<evidence type="ECO:0000256" key="1">
    <source>
        <dbReference type="SAM" id="Phobius"/>
    </source>
</evidence>
<evidence type="ECO:0000313" key="2">
    <source>
        <dbReference type="EMBL" id="ABR16795.1"/>
    </source>
</evidence>
<dbReference type="GO" id="GO:0005789">
    <property type="term" value="C:endoplasmic reticulum membrane"/>
    <property type="evidence" value="ECO:0007669"/>
    <property type="project" value="TreeGrafter"/>
</dbReference>